<dbReference type="Gene3D" id="2.70.98.90">
    <property type="match status" value="1"/>
</dbReference>
<dbReference type="NCBIfam" id="NF002352">
    <property type="entry name" value="PRK01318.1-3"/>
    <property type="match status" value="1"/>
</dbReference>
<evidence type="ECO:0000256" key="14">
    <source>
        <dbReference type="SAM" id="MobiDB-lite"/>
    </source>
</evidence>
<dbReference type="OrthoDB" id="9780552at2"/>
<dbReference type="CDD" id="cd20070">
    <property type="entry name" value="5TM_YidC_Alb3"/>
    <property type="match status" value="1"/>
</dbReference>
<dbReference type="HAMAP" id="MF_01810">
    <property type="entry name" value="YidC_type1"/>
    <property type="match status" value="1"/>
</dbReference>
<feature type="domain" description="Membrane insertase YidC N-terminal" evidence="16">
    <location>
        <begin position="75"/>
        <end position="348"/>
    </location>
</feature>
<dbReference type="CDD" id="cd19961">
    <property type="entry name" value="EcYidC-like_peri"/>
    <property type="match status" value="1"/>
</dbReference>
<evidence type="ECO:0000256" key="9">
    <source>
        <dbReference type="ARBA" id="ARBA00023136"/>
    </source>
</evidence>
<evidence type="ECO:0000256" key="7">
    <source>
        <dbReference type="ARBA" id="ARBA00022927"/>
    </source>
</evidence>
<dbReference type="KEGG" id="zpl:ZBT109_2667"/>
<dbReference type="InterPro" id="IPR001708">
    <property type="entry name" value="YidC/ALB3/OXA1/COX18"/>
</dbReference>
<evidence type="ECO:0000259" key="15">
    <source>
        <dbReference type="Pfam" id="PF02096"/>
    </source>
</evidence>
<evidence type="ECO:0000259" key="16">
    <source>
        <dbReference type="Pfam" id="PF14849"/>
    </source>
</evidence>
<feature type="domain" description="Membrane insertase YidC/Oxa/ALB C-terminal" evidence="15">
    <location>
        <begin position="359"/>
        <end position="537"/>
    </location>
</feature>
<dbReference type="PRINTS" id="PR01900">
    <property type="entry name" value="YIDCPROTEIN"/>
</dbReference>
<feature type="transmembrane region" description="Helical" evidence="13">
    <location>
        <begin position="465"/>
        <end position="482"/>
    </location>
</feature>
<feature type="transmembrane region" description="Helical" evidence="13">
    <location>
        <begin position="422"/>
        <end position="445"/>
    </location>
</feature>
<dbReference type="GO" id="GO:0032977">
    <property type="term" value="F:membrane insertase activity"/>
    <property type="evidence" value="ECO:0007669"/>
    <property type="project" value="InterPro"/>
</dbReference>
<evidence type="ECO:0000256" key="13">
    <source>
        <dbReference type="HAMAP-Rule" id="MF_01810"/>
    </source>
</evidence>
<dbReference type="STRING" id="1123510.GCA_000620025_00021"/>
<keyword evidence="8 13" id="KW-1133">Transmembrane helix</keyword>
<dbReference type="Pfam" id="PF02096">
    <property type="entry name" value="60KD_IMP"/>
    <property type="match status" value="1"/>
</dbReference>
<evidence type="ECO:0000256" key="3">
    <source>
        <dbReference type="ARBA" id="ARBA00015325"/>
    </source>
</evidence>
<dbReference type="EMBL" id="AP018933">
    <property type="protein sequence ID" value="BBG31392.1"/>
    <property type="molecule type" value="Genomic_DNA"/>
</dbReference>
<dbReference type="Pfam" id="PF14849">
    <property type="entry name" value="YidC_periplas"/>
    <property type="match status" value="1"/>
</dbReference>
<dbReference type="InterPro" id="IPR028055">
    <property type="entry name" value="YidC/Oxa/ALB_C"/>
</dbReference>
<evidence type="ECO:0000256" key="6">
    <source>
        <dbReference type="ARBA" id="ARBA00022692"/>
    </source>
</evidence>
<dbReference type="InterPro" id="IPR047196">
    <property type="entry name" value="YidC_ALB_C"/>
</dbReference>
<keyword evidence="5 13" id="KW-1003">Cell membrane</keyword>
<feature type="compositionally biased region" description="Polar residues" evidence="14">
    <location>
        <begin position="32"/>
        <end position="55"/>
    </location>
</feature>
<evidence type="ECO:0000313" key="17">
    <source>
        <dbReference type="EMBL" id="BBG31392.1"/>
    </source>
</evidence>
<dbReference type="AlphaFoldDB" id="A0A348HIE0"/>
<dbReference type="InterPro" id="IPR038221">
    <property type="entry name" value="YidC_periplasmic_sf"/>
</dbReference>
<evidence type="ECO:0000256" key="4">
    <source>
        <dbReference type="ARBA" id="ARBA00022448"/>
    </source>
</evidence>
<dbReference type="InterPro" id="IPR028053">
    <property type="entry name" value="Membr_insert_YidC_N"/>
</dbReference>
<keyword evidence="7 13" id="KW-0653">Protein transport</keyword>
<dbReference type="NCBIfam" id="TIGR03592">
    <property type="entry name" value="yidC_oxa1_cterm"/>
    <property type="match status" value="1"/>
</dbReference>
<dbReference type="PANTHER" id="PTHR12428:SF65">
    <property type="entry name" value="CYTOCHROME C OXIDASE ASSEMBLY PROTEIN COX18, MITOCHONDRIAL"/>
    <property type="match status" value="1"/>
</dbReference>
<dbReference type="NCBIfam" id="TIGR03593">
    <property type="entry name" value="yidC_nterm"/>
    <property type="match status" value="1"/>
</dbReference>
<dbReference type="Proteomes" id="UP000267342">
    <property type="component" value="Chromosome"/>
</dbReference>
<evidence type="ECO:0000256" key="1">
    <source>
        <dbReference type="ARBA" id="ARBA00004429"/>
    </source>
</evidence>
<evidence type="ECO:0000256" key="10">
    <source>
        <dbReference type="ARBA" id="ARBA00023186"/>
    </source>
</evidence>
<gene>
    <name evidence="13" type="primary">yidC</name>
    <name evidence="17" type="ORF">ZBT109_2667</name>
</gene>
<comment type="similarity">
    <text evidence="2 13">Belongs to the OXA1/ALB3/YidC family. Type 1 subfamily.</text>
</comment>
<comment type="subunit">
    <text evidence="13">Interacts with the Sec translocase complex via SecD. Specifically interacts with transmembrane segments of nascent integral membrane proteins during membrane integration.</text>
</comment>
<feature type="region of interest" description="Disordered" evidence="14">
    <location>
        <begin position="32"/>
        <end position="56"/>
    </location>
</feature>
<comment type="function">
    <text evidence="13">Required for the insertion and/or proper folding and/or complex formation of integral membrane proteins into the membrane. Involved in integration of membrane proteins that insert both dependently and independently of the Sec translocase complex, as well as at least some lipoproteins. Aids folding of multispanning membrane proteins.</text>
</comment>
<name>A0A348HIE0_9GAMM</name>
<organism evidence="17 18">
    <name type="scientific">Zymobacter palmae</name>
    <dbReference type="NCBI Taxonomy" id="33074"/>
    <lineage>
        <taxon>Bacteria</taxon>
        <taxon>Pseudomonadati</taxon>
        <taxon>Pseudomonadota</taxon>
        <taxon>Gammaproteobacteria</taxon>
        <taxon>Oceanospirillales</taxon>
        <taxon>Halomonadaceae</taxon>
        <taxon>Zymobacter group</taxon>
        <taxon>Zymobacter</taxon>
    </lineage>
</organism>
<evidence type="ECO:0000256" key="12">
    <source>
        <dbReference type="ARBA" id="ARBA00033342"/>
    </source>
</evidence>
<evidence type="ECO:0000256" key="2">
    <source>
        <dbReference type="ARBA" id="ARBA00010527"/>
    </source>
</evidence>
<keyword evidence="6 13" id="KW-0812">Transmembrane</keyword>
<evidence type="ECO:0000256" key="11">
    <source>
        <dbReference type="ARBA" id="ARBA00033245"/>
    </source>
</evidence>
<dbReference type="InterPro" id="IPR019998">
    <property type="entry name" value="Membr_insert_YidC"/>
</dbReference>
<keyword evidence="18" id="KW-1185">Reference proteome</keyword>
<keyword evidence="10 13" id="KW-0143">Chaperone</keyword>
<dbReference type="PANTHER" id="PTHR12428">
    <property type="entry name" value="OXA1"/>
    <property type="match status" value="1"/>
</dbReference>
<dbReference type="GO" id="GO:0005886">
    <property type="term" value="C:plasma membrane"/>
    <property type="evidence" value="ECO:0007669"/>
    <property type="project" value="UniProtKB-SubCell"/>
</dbReference>
<sequence length="543" mass="60697">MDVKRIILLIPLAIVAYLLVIKWNEDTPQSQAPQSVLTATQSDAQQPDDVTQAPATASELPAADNARAANSSALVSVNTDVLNVRINPNDGAIVYAALPQQKAQLHGEEPFVLMSTSSSMYYVAQSNVFVDGQYRLTLAADRTDYRLEDGQNQLVVDLHGTLNGVDVIKRFTFTRGDYAVKQDILLNNQNSHAVDARVVNELIRDQSADPTSSSKGIGGIHSYLGAIFSSPNARAQKVSLSNIKDGKFGGITSAEGWAAMSQHYFLAALVPQAQDVVTYKASMDSRQRAHVSYETPDATIQAGQQLDLSAQIYMGPKEKAQLEKVSPYLSKTIDYGWLWFLASPLFWLLTKIHSVIGNWGWSIVLLTCVVKAILLPLSAKAYRSMAKMRKLGPEMARIKEQYGNERQQMSQKMMEFYQKEKINPLGGCLPMVIQMPVFLALYWMLSESIELRHAPFMLWIHDLSAQDPYFILPIIMGISMFLQQMLNPAPPDPMQAKVMRMLPVIFTFFFLWFPAGLVIYWITNNLLSIAQQYFITKQIESKL</sequence>
<protein>
    <recommendedName>
        <fullName evidence="3 13">Membrane protein insertase YidC</fullName>
    </recommendedName>
    <alternativeName>
        <fullName evidence="12 13">Foldase YidC</fullName>
    </alternativeName>
    <alternativeName>
        <fullName evidence="11 13">Membrane integrase YidC</fullName>
    </alternativeName>
    <alternativeName>
        <fullName evidence="13">Membrane protein YidC</fullName>
    </alternativeName>
</protein>
<evidence type="ECO:0000313" key="18">
    <source>
        <dbReference type="Proteomes" id="UP000267342"/>
    </source>
</evidence>
<proteinExistence type="inferred from homology"/>
<feature type="transmembrane region" description="Helical" evidence="13">
    <location>
        <begin position="359"/>
        <end position="379"/>
    </location>
</feature>
<dbReference type="GO" id="GO:0015031">
    <property type="term" value="P:protein transport"/>
    <property type="evidence" value="ECO:0007669"/>
    <property type="project" value="UniProtKB-KW"/>
</dbReference>
<comment type="subcellular location">
    <subcellularLocation>
        <location evidence="1">Cell inner membrane</location>
        <topology evidence="1">Multi-pass membrane protein</topology>
    </subcellularLocation>
    <subcellularLocation>
        <location evidence="13">Cell membrane</location>
        <topology evidence="13">Multi-pass membrane protein</topology>
    </subcellularLocation>
</comment>
<accession>A0A348HIE0</accession>
<keyword evidence="9 13" id="KW-0472">Membrane</keyword>
<keyword evidence="4 13" id="KW-0813">Transport</keyword>
<reference evidence="17 18" key="1">
    <citation type="submission" date="2018-09" db="EMBL/GenBank/DDBJ databases">
        <title>Zymobacter palmae IAM14233 (=T109) whole genome analysis.</title>
        <authorList>
            <person name="Yanase H."/>
        </authorList>
    </citation>
    <scope>NUCLEOTIDE SEQUENCE [LARGE SCALE GENOMIC DNA]</scope>
    <source>
        <strain evidence="17 18">IAM14233</strain>
    </source>
</reference>
<dbReference type="GO" id="GO:0051205">
    <property type="term" value="P:protein insertion into membrane"/>
    <property type="evidence" value="ECO:0007669"/>
    <property type="project" value="TreeGrafter"/>
</dbReference>
<dbReference type="RefSeq" id="WP_027704296.1">
    <property type="nucleotide sequence ID" value="NZ_AP018933.1"/>
</dbReference>
<dbReference type="PRINTS" id="PR00701">
    <property type="entry name" value="60KDINNERMP"/>
</dbReference>
<evidence type="ECO:0000256" key="8">
    <source>
        <dbReference type="ARBA" id="ARBA00022989"/>
    </source>
</evidence>
<evidence type="ECO:0000256" key="5">
    <source>
        <dbReference type="ARBA" id="ARBA00022475"/>
    </source>
</evidence>
<feature type="transmembrane region" description="Helical" evidence="13">
    <location>
        <begin position="502"/>
        <end position="522"/>
    </location>
</feature>